<feature type="compositionally biased region" description="Polar residues" evidence="3">
    <location>
        <begin position="287"/>
        <end position="301"/>
    </location>
</feature>
<keyword evidence="1" id="KW-0130">Cell adhesion</keyword>
<feature type="region of interest" description="Disordered" evidence="3">
    <location>
        <begin position="284"/>
        <end position="324"/>
    </location>
</feature>
<feature type="chain" id="PRO_5008611688" evidence="4">
    <location>
        <begin position="20"/>
        <end position="324"/>
    </location>
</feature>
<feature type="signal peptide" evidence="4">
    <location>
        <begin position="1"/>
        <end position="19"/>
    </location>
</feature>
<dbReference type="InterPro" id="IPR058802">
    <property type="entry name" value="MafA-like"/>
</dbReference>
<name>A0A1B8PIQ5_MORNO</name>
<protein>
    <submittedName>
        <fullName evidence="5">Adhesin</fullName>
    </submittedName>
</protein>
<dbReference type="AlphaFoldDB" id="A0A1B8PIQ5"/>
<evidence type="ECO:0000256" key="3">
    <source>
        <dbReference type="SAM" id="MobiDB-lite"/>
    </source>
</evidence>
<keyword evidence="4" id="KW-0732">Signal</keyword>
<dbReference type="Pfam" id="PF26521">
    <property type="entry name" value="MAFA_adhesin"/>
    <property type="match status" value="1"/>
</dbReference>
<dbReference type="PROSITE" id="PS51257">
    <property type="entry name" value="PROKAR_LIPOPROTEIN"/>
    <property type="match status" value="1"/>
</dbReference>
<organism evidence="5 6">
    <name type="scientific">Moraxella nonliquefaciens</name>
    <dbReference type="NCBI Taxonomy" id="478"/>
    <lineage>
        <taxon>Bacteria</taxon>
        <taxon>Pseudomonadati</taxon>
        <taxon>Pseudomonadota</taxon>
        <taxon>Gammaproteobacteria</taxon>
        <taxon>Moraxellales</taxon>
        <taxon>Moraxellaceae</taxon>
        <taxon>Moraxella</taxon>
    </lineage>
</organism>
<dbReference type="Proteomes" id="UP000092671">
    <property type="component" value="Unassembled WGS sequence"/>
</dbReference>
<evidence type="ECO:0000256" key="2">
    <source>
        <dbReference type="ARBA" id="ARBA00093781"/>
    </source>
</evidence>
<gene>
    <name evidence="5" type="ORF">A9Z60_03095</name>
</gene>
<sequence>MKNALLATLLFVGTVGLTACGTLTGIPSHGGGKRFAVEQELVAASARAAAKEMDLSALQGRKVALYISTMGDQGSGNISGGRYSIDALIRGEYLNTSKNITDYSYPRYITTANTNAGSLSSVTSSQSILNAPSQAINHSKGDTGKATVGLSAQGMGNYQNETLVSNPRDVSYLQNLIQSLFFLRGIEIVSPDYADVDMFIAVDVFGTIRSRTELHLHNKETLQALTKLEYFAVDRNTRQLLIKPTTSSFESQYQEKYALWMGPYQKQKTLQKSDGLLVDFSDITPYQKDNSPNKPTFQNQLNDDKNPEGIRTSEILKKRQQGVQ</sequence>
<accession>A0A1B8PIQ5</accession>
<dbReference type="RefSeq" id="WP_066893518.1">
    <property type="nucleotide sequence ID" value="NZ_LZDN01000023.1"/>
</dbReference>
<reference evidence="5 6" key="1">
    <citation type="submission" date="2016-06" db="EMBL/GenBank/DDBJ databases">
        <title>Draft genome of Moraxella nonliquefaciens CCUG 60284.</title>
        <authorList>
            <person name="Salva-Serra F."/>
            <person name="Engstrom-Jakobsson H."/>
            <person name="Thorell K."/>
            <person name="Gonzales-Siles L."/>
            <person name="Karlsson R."/>
            <person name="Boulund F."/>
            <person name="Engstrand L."/>
            <person name="Kristiansson E."/>
            <person name="Moore E."/>
        </authorList>
    </citation>
    <scope>NUCLEOTIDE SEQUENCE [LARGE SCALE GENOMIC DNA]</scope>
    <source>
        <strain evidence="5 6">CCUG 60284</strain>
    </source>
</reference>
<evidence type="ECO:0000313" key="6">
    <source>
        <dbReference type="Proteomes" id="UP000092671"/>
    </source>
</evidence>
<proteinExistence type="inferred from homology"/>
<dbReference type="EMBL" id="LZDN01000023">
    <property type="protein sequence ID" value="OBX49957.1"/>
    <property type="molecule type" value="Genomic_DNA"/>
</dbReference>
<evidence type="ECO:0000256" key="4">
    <source>
        <dbReference type="SAM" id="SignalP"/>
    </source>
</evidence>
<comment type="similarity">
    <text evidence="2">Belongs to the MafA family.</text>
</comment>
<evidence type="ECO:0000256" key="1">
    <source>
        <dbReference type="ARBA" id="ARBA00022889"/>
    </source>
</evidence>
<dbReference type="OrthoDB" id="5430129at2"/>
<comment type="caution">
    <text evidence="5">The sequence shown here is derived from an EMBL/GenBank/DDBJ whole genome shotgun (WGS) entry which is preliminary data.</text>
</comment>
<evidence type="ECO:0000313" key="5">
    <source>
        <dbReference type="EMBL" id="OBX49957.1"/>
    </source>
</evidence>